<comment type="caution">
    <text evidence="2">The sequence shown here is derived from an EMBL/GenBank/DDBJ whole genome shotgun (WGS) entry which is preliminary data.</text>
</comment>
<dbReference type="EMBL" id="CAJEWN010001256">
    <property type="protein sequence ID" value="CAD2195900.1"/>
    <property type="molecule type" value="Genomic_DNA"/>
</dbReference>
<keyword evidence="1" id="KW-0732">Signal</keyword>
<sequence length="54" mass="6012">MMRKLMVTACPLSLLLSTLFMATCRTEVASLSKPEIKIRIFNSSIDKAISARSH</sequence>
<gene>
    <name evidence="2" type="ORF">MENT_LOCUS49017</name>
</gene>
<proteinExistence type="predicted"/>
<evidence type="ECO:0000256" key="1">
    <source>
        <dbReference type="SAM" id="SignalP"/>
    </source>
</evidence>
<name>A0A6V7X982_MELEN</name>
<evidence type="ECO:0000313" key="3">
    <source>
        <dbReference type="Proteomes" id="UP000580250"/>
    </source>
</evidence>
<accession>A0A6V7X982</accession>
<protein>
    <submittedName>
        <fullName evidence="2">Uncharacterized protein</fullName>
    </submittedName>
</protein>
<dbReference type="Proteomes" id="UP000580250">
    <property type="component" value="Unassembled WGS sequence"/>
</dbReference>
<dbReference type="AlphaFoldDB" id="A0A6V7X982"/>
<evidence type="ECO:0000313" key="2">
    <source>
        <dbReference type="EMBL" id="CAD2195900.1"/>
    </source>
</evidence>
<organism evidence="2 3">
    <name type="scientific">Meloidogyne enterolobii</name>
    <name type="common">Root-knot nematode worm</name>
    <name type="synonym">Meloidogyne mayaguensis</name>
    <dbReference type="NCBI Taxonomy" id="390850"/>
    <lineage>
        <taxon>Eukaryota</taxon>
        <taxon>Metazoa</taxon>
        <taxon>Ecdysozoa</taxon>
        <taxon>Nematoda</taxon>
        <taxon>Chromadorea</taxon>
        <taxon>Rhabditida</taxon>
        <taxon>Tylenchina</taxon>
        <taxon>Tylenchomorpha</taxon>
        <taxon>Tylenchoidea</taxon>
        <taxon>Meloidogynidae</taxon>
        <taxon>Meloidogyninae</taxon>
        <taxon>Meloidogyne</taxon>
    </lineage>
</organism>
<feature type="chain" id="PRO_5028376207" evidence="1">
    <location>
        <begin position="25"/>
        <end position="54"/>
    </location>
</feature>
<feature type="signal peptide" evidence="1">
    <location>
        <begin position="1"/>
        <end position="24"/>
    </location>
</feature>
<reference evidence="2 3" key="1">
    <citation type="submission" date="2020-08" db="EMBL/GenBank/DDBJ databases">
        <authorList>
            <person name="Koutsovoulos G."/>
            <person name="Danchin GJ E."/>
        </authorList>
    </citation>
    <scope>NUCLEOTIDE SEQUENCE [LARGE SCALE GENOMIC DNA]</scope>
</reference>